<proteinExistence type="inferred from homology"/>
<dbReference type="CDD" id="cd05233">
    <property type="entry name" value="SDR_c"/>
    <property type="match status" value="1"/>
</dbReference>
<sequence>MPEHSDRRVSVTGGGAGIGAATCRLLAAQGAQVWIGDRDADAAAAVAEEIRRSGGRAEALALDVTDEASFEGFLAAAESDGPLDVLVNNAGVMWVGPFAEESAASIERQVAVNLVGPILGTRLAARRMRPRGRGHILTVASAASKLSPAGEATYSATKYGVYGYLRAVRRELRGSGVELSVIMPAVVDTVLAAGTTTGAAAMLTPERIAEAISGAIARPRFEVHVPRTVGLLHRAQTLAPQPVRDLLDRFLVPDQVRSADRAARADYERGAVSGSADPQG</sequence>
<dbReference type="OrthoDB" id="9775296at2"/>
<dbReference type="RefSeq" id="WP_146434711.1">
    <property type="nucleotide sequence ID" value="NZ_VIGV01000004.1"/>
</dbReference>
<dbReference type="PRINTS" id="PR00081">
    <property type="entry name" value="GDHRDH"/>
</dbReference>
<dbReference type="InterPro" id="IPR020904">
    <property type="entry name" value="Sc_DH/Rdtase_CS"/>
</dbReference>
<dbReference type="InterPro" id="IPR036291">
    <property type="entry name" value="NAD(P)-bd_dom_sf"/>
</dbReference>
<gene>
    <name evidence="5" type="ORF">FK268_13060</name>
</gene>
<keyword evidence="6" id="KW-1185">Reference proteome</keyword>
<keyword evidence="2" id="KW-0560">Oxidoreductase</keyword>
<dbReference type="InterPro" id="IPR002347">
    <property type="entry name" value="SDR_fam"/>
</dbReference>
<dbReference type="Pfam" id="PF00106">
    <property type="entry name" value="adh_short"/>
    <property type="match status" value="1"/>
</dbReference>
<organism evidence="5 6">
    <name type="scientific">Tsukamurella sputi</name>
    <dbReference type="NCBI Taxonomy" id="2591848"/>
    <lineage>
        <taxon>Bacteria</taxon>
        <taxon>Bacillati</taxon>
        <taxon>Actinomycetota</taxon>
        <taxon>Actinomycetes</taxon>
        <taxon>Mycobacteriales</taxon>
        <taxon>Tsukamurellaceae</taxon>
        <taxon>Tsukamurella</taxon>
    </lineage>
</organism>
<dbReference type="GO" id="GO:0016491">
    <property type="term" value="F:oxidoreductase activity"/>
    <property type="evidence" value="ECO:0007669"/>
    <property type="project" value="UniProtKB-KW"/>
</dbReference>
<evidence type="ECO:0000256" key="4">
    <source>
        <dbReference type="SAM" id="MobiDB-lite"/>
    </source>
</evidence>
<evidence type="ECO:0000256" key="3">
    <source>
        <dbReference type="RuleBase" id="RU000363"/>
    </source>
</evidence>
<reference evidence="5 6" key="1">
    <citation type="submission" date="2019-08" db="EMBL/GenBank/DDBJ databases">
        <title>Tsukamurella conjunctivitidis sp. nov., Tsukamurella assacharolytica sp. nov. and Tsukamurella sputae sp. nov. isolated from patients with conjunctivitis, bacteraemia (lymphoma) and respiratory infection (sputum) in Hong Kong.</title>
        <authorList>
            <person name="Fok K.M.N."/>
            <person name="Fong J.Y.H."/>
        </authorList>
    </citation>
    <scope>NUCLEOTIDE SEQUENCE [LARGE SCALE GENOMIC DNA]</scope>
    <source>
        <strain evidence="5 6">HKU70</strain>
    </source>
</reference>
<accession>A0A5C5RJW9</accession>
<dbReference type="EMBL" id="VIGV01000004">
    <property type="protein sequence ID" value="TWS23237.1"/>
    <property type="molecule type" value="Genomic_DNA"/>
</dbReference>
<dbReference type="GO" id="GO:0016020">
    <property type="term" value="C:membrane"/>
    <property type="evidence" value="ECO:0007669"/>
    <property type="project" value="TreeGrafter"/>
</dbReference>
<evidence type="ECO:0000313" key="5">
    <source>
        <dbReference type="EMBL" id="TWS23237.1"/>
    </source>
</evidence>
<dbReference type="Gene3D" id="3.40.50.720">
    <property type="entry name" value="NAD(P)-binding Rossmann-like Domain"/>
    <property type="match status" value="1"/>
</dbReference>
<dbReference type="Proteomes" id="UP000319792">
    <property type="component" value="Unassembled WGS sequence"/>
</dbReference>
<dbReference type="SUPFAM" id="SSF51735">
    <property type="entry name" value="NAD(P)-binding Rossmann-fold domains"/>
    <property type="match status" value="1"/>
</dbReference>
<evidence type="ECO:0000313" key="6">
    <source>
        <dbReference type="Proteomes" id="UP000319792"/>
    </source>
</evidence>
<dbReference type="PANTHER" id="PTHR44196:SF1">
    <property type="entry name" value="DEHYDROGENASE_REDUCTASE SDR FAMILY MEMBER 7B"/>
    <property type="match status" value="1"/>
</dbReference>
<evidence type="ECO:0000256" key="1">
    <source>
        <dbReference type="ARBA" id="ARBA00006484"/>
    </source>
</evidence>
<dbReference type="NCBIfam" id="NF005878">
    <property type="entry name" value="PRK07825.1"/>
    <property type="match status" value="1"/>
</dbReference>
<dbReference type="PROSITE" id="PS00061">
    <property type="entry name" value="ADH_SHORT"/>
    <property type="match status" value="1"/>
</dbReference>
<dbReference type="PRINTS" id="PR00080">
    <property type="entry name" value="SDRFAMILY"/>
</dbReference>
<comment type="caution">
    <text evidence="5">The sequence shown here is derived from an EMBL/GenBank/DDBJ whole genome shotgun (WGS) entry which is preliminary data.</text>
</comment>
<evidence type="ECO:0000256" key="2">
    <source>
        <dbReference type="ARBA" id="ARBA00023002"/>
    </source>
</evidence>
<name>A0A5C5RJW9_9ACTN</name>
<dbReference type="AlphaFoldDB" id="A0A5C5RJW9"/>
<protein>
    <submittedName>
        <fullName evidence="5">SDR family oxidoreductase</fullName>
    </submittedName>
</protein>
<comment type="similarity">
    <text evidence="1 3">Belongs to the short-chain dehydrogenases/reductases (SDR) family.</text>
</comment>
<dbReference type="PANTHER" id="PTHR44196">
    <property type="entry name" value="DEHYDROGENASE/REDUCTASE SDR FAMILY MEMBER 7B"/>
    <property type="match status" value="1"/>
</dbReference>
<feature type="region of interest" description="Disordered" evidence="4">
    <location>
        <begin position="261"/>
        <end position="280"/>
    </location>
</feature>